<dbReference type="EMBL" id="BRZM01000017">
    <property type="protein sequence ID" value="GLD53360.1"/>
    <property type="molecule type" value="Genomic_DNA"/>
</dbReference>
<keyword evidence="2" id="KW-1003">Cell membrane</keyword>
<keyword evidence="9" id="KW-0325">Glycoprotein</keyword>
<reference evidence="12" key="1">
    <citation type="submission" date="2022-08" db="EMBL/GenBank/DDBJ databases">
        <title>Genome sequencing of akame (Lates japonicus).</title>
        <authorList>
            <person name="Hashiguchi Y."/>
            <person name="Takahashi H."/>
        </authorList>
    </citation>
    <scope>NUCLEOTIDE SEQUENCE</scope>
    <source>
        <strain evidence="12">Kochi</strain>
    </source>
</reference>
<dbReference type="Gene3D" id="3.40.50.2300">
    <property type="match status" value="1"/>
</dbReference>
<feature type="domain" description="Receptor ligand binding region" evidence="11">
    <location>
        <begin position="46"/>
        <end position="344"/>
    </location>
</feature>
<keyword evidence="6" id="KW-0297">G-protein coupled receptor</keyword>
<evidence type="ECO:0000256" key="1">
    <source>
        <dbReference type="ARBA" id="ARBA00004651"/>
    </source>
</evidence>
<keyword evidence="8 12" id="KW-0675">Receptor</keyword>
<dbReference type="InterPro" id="IPR028082">
    <property type="entry name" value="Peripla_BP_I"/>
</dbReference>
<comment type="caution">
    <text evidence="12">The sequence shown here is derived from an EMBL/GenBank/DDBJ whole genome shotgun (WGS) entry which is preliminary data.</text>
</comment>
<sequence>MERSAQSDSLPSCLAGSPVPVVIGLASSSPTRAVAHTLGPFNIPLDDYSHYGIQAFSSQFRQQGGCVAFHLTIPKSPTAAEIQEMADRLQSSTAQVVVVFATEGQLLDLLLELAQRNVTGLQWVASEAWVTASLLTSPRFHSLLEGTLGFAFPGVRIPGLKEFLLNVRPSPTPGMEFINMFWEELFGCRLQFGGDRSKQNAADTVGNFMGFDAFGYKPDSQNNSGSLVGPIVGTFKGSADKPVCTGSEDLSNTESSYTDVSQARISYNVYKAVYAIAHALHTLLNCDSAELNTGMCEKHKSFTSRQLLEHLKTVNFTNQFEEKVYFDSNGEPVPLYDIINWQKNSKGEI</sequence>
<dbReference type="GO" id="GO:0004930">
    <property type="term" value="F:G protein-coupled receptor activity"/>
    <property type="evidence" value="ECO:0007669"/>
    <property type="project" value="UniProtKB-KW"/>
</dbReference>
<keyword evidence="13" id="KW-1185">Reference proteome</keyword>
<dbReference type="InterPro" id="IPR000068">
    <property type="entry name" value="GPCR_3_Ca_sens_rcpt-rel"/>
</dbReference>
<dbReference type="AlphaFoldDB" id="A0AAD3MGX8"/>
<evidence type="ECO:0000256" key="5">
    <source>
        <dbReference type="ARBA" id="ARBA00022989"/>
    </source>
</evidence>
<protein>
    <submittedName>
        <fullName evidence="12">Extracellular calcium-sensing receptor-like protein</fullName>
    </submittedName>
</protein>
<evidence type="ECO:0000313" key="13">
    <source>
        <dbReference type="Proteomes" id="UP001279410"/>
    </source>
</evidence>
<evidence type="ECO:0000313" key="12">
    <source>
        <dbReference type="EMBL" id="GLD53360.1"/>
    </source>
</evidence>
<evidence type="ECO:0000256" key="9">
    <source>
        <dbReference type="ARBA" id="ARBA00023180"/>
    </source>
</evidence>
<evidence type="ECO:0000256" key="4">
    <source>
        <dbReference type="ARBA" id="ARBA00022729"/>
    </source>
</evidence>
<dbReference type="InterPro" id="IPR001828">
    <property type="entry name" value="ANF_lig-bd_rcpt"/>
</dbReference>
<keyword evidence="5" id="KW-1133">Transmembrane helix</keyword>
<evidence type="ECO:0000256" key="8">
    <source>
        <dbReference type="ARBA" id="ARBA00023170"/>
    </source>
</evidence>
<gene>
    <name evidence="12" type="ORF">AKAME5_000612200</name>
</gene>
<keyword evidence="4" id="KW-0732">Signal</keyword>
<proteinExistence type="predicted"/>
<dbReference type="GO" id="GO:0005886">
    <property type="term" value="C:plasma membrane"/>
    <property type="evidence" value="ECO:0007669"/>
    <property type="project" value="UniProtKB-SubCell"/>
</dbReference>
<dbReference type="Proteomes" id="UP001279410">
    <property type="component" value="Unassembled WGS sequence"/>
</dbReference>
<keyword evidence="3" id="KW-0812">Transmembrane</keyword>
<accession>A0AAD3MGX8</accession>
<feature type="non-terminal residue" evidence="12">
    <location>
        <position position="1"/>
    </location>
</feature>
<organism evidence="12 13">
    <name type="scientific">Lates japonicus</name>
    <name type="common">Japanese lates</name>
    <dbReference type="NCBI Taxonomy" id="270547"/>
    <lineage>
        <taxon>Eukaryota</taxon>
        <taxon>Metazoa</taxon>
        <taxon>Chordata</taxon>
        <taxon>Craniata</taxon>
        <taxon>Vertebrata</taxon>
        <taxon>Euteleostomi</taxon>
        <taxon>Actinopterygii</taxon>
        <taxon>Neopterygii</taxon>
        <taxon>Teleostei</taxon>
        <taxon>Neoteleostei</taxon>
        <taxon>Acanthomorphata</taxon>
        <taxon>Carangaria</taxon>
        <taxon>Carangaria incertae sedis</taxon>
        <taxon>Centropomidae</taxon>
        <taxon>Lates</taxon>
    </lineage>
</organism>
<dbReference type="PANTHER" id="PTHR24061:SF579">
    <property type="entry name" value="OLFACTORY RECEPTOR C FAMILY, U1"/>
    <property type="match status" value="1"/>
</dbReference>
<dbReference type="SUPFAM" id="SSF53822">
    <property type="entry name" value="Periplasmic binding protein-like I"/>
    <property type="match status" value="1"/>
</dbReference>
<keyword evidence="10" id="KW-0807">Transducer</keyword>
<evidence type="ECO:0000256" key="7">
    <source>
        <dbReference type="ARBA" id="ARBA00023136"/>
    </source>
</evidence>
<evidence type="ECO:0000256" key="6">
    <source>
        <dbReference type="ARBA" id="ARBA00023040"/>
    </source>
</evidence>
<keyword evidence="7" id="KW-0472">Membrane</keyword>
<evidence type="ECO:0000256" key="10">
    <source>
        <dbReference type="ARBA" id="ARBA00023224"/>
    </source>
</evidence>
<dbReference type="PRINTS" id="PR00592">
    <property type="entry name" value="CASENSINGR"/>
</dbReference>
<dbReference type="PANTHER" id="PTHR24061">
    <property type="entry name" value="CALCIUM-SENSING RECEPTOR-RELATED"/>
    <property type="match status" value="1"/>
</dbReference>
<dbReference type="Pfam" id="PF01094">
    <property type="entry name" value="ANF_receptor"/>
    <property type="match status" value="1"/>
</dbReference>
<evidence type="ECO:0000256" key="2">
    <source>
        <dbReference type="ARBA" id="ARBA00022475"/>
    </source>
</evidence>
<evidence type="ECO:0000259" key="11">
    <source>
        <dbReference type="Pfam" id="PF01094"/>
    </source>
</evidence>
<comment type="subcellular location">
    <subcellularLocation>
        <location evidence="1">Cell membrane</location>
        <topology evidence="1">Multi-pass membrane protein</topology>
    </subcellularLocation>
</comment>
<dbReference type="FunFam" id="3.40.50.2300:FF:000016">
    <property type="entry name" value="Taste 1 receptor member 2"/>
    <property type="match status" value="1"/>
</dbReference>
<evidence type="ECO:0000256" key="3">
    <source>
        <dbReference type="ARBA" id="ARBA00022692"/>
    </source>
</evidence>
<name>A0AAD3MGX8_LATJO</name>